<sequence>MSQKIRFYSISYIVSLLLLCSCDVHTGNSAQNRVHLEPTSYHQLIETFSHWGYSWETLDQGVPAFTLERFPRDMGHIRDVKLKKKLFFLSLLPMVIMQNEAILQQRATLKKLLASSAPLTTRQQQWLTLLCHEYRCEGDPLTDPQVARQLLTRVDMLPTALVLAQAANESAYGSSRFAQQANNIFGQWTFTPGTGIVPAGRPEGATYEVRKFSNLAASIRSYMNNLNSHRAYQSLREKRYALRQADAPLEGKKLAEGLLNYSTRRDAYVNEIQTMIRHNRLAQLAALKLRNDVQLAQISLLPQHQMSSRRPTTSQANLLF</sequence>
<dbReference type="Proteomes" id="UP000005695">
    <property type="component" value="Unassembled WGS sequence"/>
</dbReference>
<evidence type="ECO:0000259" key="2">
    <source>
        <dbReference type="Pfam" id="PF01832"/>
    </source>
</evidence>
<protein>
    <submittedName>
        <fullName evidence="3">Mannosyl-glycoprotein endo-beta-N-acetylglucosamidase</fullName>
    </submittedName>
</protein>
<evidence type="ECO:0000313" key="4">
    <source>
        <dbReference type="Proteomes" id="UP000005695"/>
    </source>
</evidence>
<dbReference type="PANTHER" id="PTHR40572:SF1">
    <property type="entry name" value="PROTEIN BAX"/>
    <property type="match status" value="1"/>
</dbReference>
<reference evidence="3" key="2">
    <citation type="submission" date="2006-05" db="EMBL/GenBank/DDBJ databases">
        <title>Sequencing of the draft genome and assembly of Desulfuromonas acetoxidans DSM 684.</title>
        <authorList>
            <consortium name="US DOE Joint Genome Institute (JGI-PGF)"/>
            <person name="Copeland A."/>
            <person name="Lucas S."/>
            <person name="Lapidus A."/>
            <person name="Barry K."/>
            <person name="Detter J.C."/>
            <person name="Glavina del Rio T."/>
            <person name="Hammon N."/>
            <person name="Israni S."/>
            <person name="Dalin E."/>
            <person name="Tice H."/>
            <person name="Bruce D."/>
            <person name="Pitluck S."/>
            <person name="Richardson P."/>
        </authorList>
    </citation>
    <scope>NUCLEOTIDE SEQUENCE [LARGE SCALE GENOMIC DNA]</scope>
    <source>
        <strain evidence="3">DSM 684</strain>
    </source>
</reference>
<feature type="domain" description="Mannosyl-glycoprotein endo-beta-N-acetylglucosamidase-like" evidence="2">
    <location>
        <begin position="146"/>
        <end position="280"/>
    </location>
</feature>
<comment type="caution">
    <text evidence="3">The sequence shown here is derived from an EMBL/GenBank/DDBJ whole genome shotgun (WGS) entry which is preliminary data.</text>
</comment>
<proteinExistence type="predicted"/>
<evidence type="ECO:0000256" key="1">
    <source>
        <dbReference type="SAM" id="SignalP"/>
    </source>
</evidence>
<dbReference type="InterPro" id="IPR002901">
    <property type="entry name" value="MGlyc_endo_b_GlcNAc-like_dom"/>
</dbReference>
<reference evidence="3" key="1">
    <citation type="submission" date="2006-05" db="EMBL/GenBank/DDBJ databases">
        <title>Annotation of the draft genome assembly of Desulfuromonas acetoxidans DSM 684.</title>
        <authorList>
            <consortium name="US DOE Joint Genome Institute (JGI-ORNL)"/>
            <person name="Larimer F."/>
            <person name="Land M."/>
            <person name="Hauser L."/>
        </authorList>
    </citation>
    <scope>NUCLEOTIDE SEQUENCE [LARGE SCALE GENOMIC DNA]</scope>
    <source>
        <strain evidence="3">DSM 684</strain>
    </source>
</reference>
<gene>
    <name evidence="3" type="ORF">Dace_1735</name>
</gene>
<feature type="signal peptide" evidence="1">
    <location>
        <begin position="1"/>
        <end position="26"/>
    </location>
</feature>
<dbReference type="AlphaFoldDB" id="Q1K0T7"/>
<dbReference type="EMBL" id="AAEW02000006">
    <property type="protein sequence ID" value="EAT16271.1"/>
    <property type="molecule type" value="Genomic_DNA"/>
</dbReference>
<organism evidence="3 4">
    <name type="scientific">Desulfuromonas acetoxidans (strain DSM 684 / 11070)</name>
    <dbReference type="NCBI Taxonomy" id="281689"/>
    <lineage>
        <taxon>Bacteria</taxon>
        <taxon>Pseudomonadati</taxon>
        <taxon>Thermodesulfobacteriota</taxon>
        <taxon>Desulfuromonadia</taxon>
        <taxon>Desulfuromonadales</taxon>
        <taxon>Desulfuromonadaceae</taxon>
        <taxon>Desulfuromonas</taxon>
    </lineage>
</organism>
<dbReference type="OrthoDB" id="9788155at2"/>
<dbReference type="Pfam" id="PF01832">
    <property type="entry name" value="Glucosaminidase"/>
    <property type="match status" value="1"/>
</dbReference>
<dbReference type="GO" id="GO:0004040">
    <property type="term" value="F:amidase activity"/>
    <property type="evidence" value="ECO:0007669"/>
    <property type="project" value="InterPro"/>
</dbReference>
<keyword evidence="4" id="KW-1185">Reference proteome</keyword>
<evidence type="ECO:0000313" key="3">
    <source>
        <dbReference type="EMBL" id="EAT16271.1"/>
    </source>
</evidence>
<dbReference type="Gene3D" id="1.10.530.10">
    <property type="match status" value="1"/>
</dbReference>
<accession>Q1K0T7</accession>
<dbReference type="RefSeq" id="WP_005999551.1">
    <property type="nucleotide sequence ID" value="NZ_AAEW02000006.1"/>
</dbReference>
<dbReference type="PANTHER" id="PTHR40572">
    <property type="entry name" value="PROTEIN BAX"/>
    <property type="match status" value="1"/>
</dbReference>
<dbReference type="InterPro" id="IPR053195">
    <property type="entry name" value="Bax-like"/>
</dbReference>
<name>Q1K0T7_DESA6</name>
<dbReference type="PROSITE" id="PS51257">
    <property type="entry name" value="PROKAR_LIPOPROTEIN"/>
    <property type="match status" value="1"/>
</dbReference>
<feature type="chain" id="PRO_5004192704" evidence="1">
    <location>
        <begin position="27"/>
        <end position="320"/>
    </location>
</feature>
<keyword evidence="1" id="KW-0732">Signal</keyword>